<name>A0A9D4HD25_DREPO</name>
<proteinExistence type="predicted"/>
<sequence length="241" mass="25793">MSRLREAQEKVKAELAAQISNLEAEITACWEELHVRWLEEAVRALPTVQDVVGDIGVCTDGTEGGNDETVGVDDAVPLQLPTFREVVRHIGVCTDMSTVRGNGETGGVGDIEDVLTEGVDDAVPLQLPTFRKVVRHIWVCTDMSTVRGNGETGGVGGREDEFTEGIDDALPLQLPIVREVVRHIGVCTDMSTVRGNGETGGVCEVEATAEGENSCKPNLTSRDCPVLRAQKSRLATGILSA</sequence>
<protein>
    <submittedName>
        <fullName evidence="1">Uncharacterized protein</fullName>
    </submittedName>
</protein>
<gene>
    <name evidence="1" type="ORF">DPMN_104423</name>
</gene>
<evidence type="ECO:0000313" key="2">
    <source>
        <dbReference type="Proteomes" id="UP000828390"/>
    </source>
</evidence>
<keyword evidence="2" id="KW-1185">Reference proteome</keyword>
<accession>A0A9D4HD25</accession>
<dbReference type="EMBL" id="JAIWYP010000004">
    <property type="protein sequence ID" value="KAH3831161.1"/>
    <property type="molecule type" value="Genomic_DNA"/>
</dbReference>
<dbReference type="AlphaFoldDB" id="A0A9D4HD25"/>
<reference evidence="1" key="1">
    <citation type="journal article" date="2019" name="bioRxiv">
        <title>The Genome of the Zebra Mussel, Dreissena polymorpha: A Resource for Invasive Species Research.</title>
        <authorList>
            <person name="McCartney M.A."/>
            <person name="Auch B."/>
            <person name="Kono T."/>
            <person name="Mallez S."/>
            <person name="Zhang Y."/>
            <person name="Obille A."/>
            <person name="Becker A."/>
            <person name="Abrahante J.E."/>
            <person name="Garbe J."/>
            <person name="Badalamenti J.P."/>
            <person name="Herman A."/>
            <person name="Mangelson H."/>
            <person name="Liachko I."/>
            <person name="Sullivan S."/>
            <person name="Sone E.D."/>
            <person name="Koren S."/>
            <person name="Silverstein K.A.T."/>
            <person name="Beckman K.B."/>
            <person name="Gohl D.M."/>
        </authorList>
    </citation>
    <scope>NUCLEOTIDE SEQUENCE</scope>
    <source>
        <strain evidence="1">Duluth1</strain>
        <tissue evidence="1">Whole animal</tissue>
    </source>
</reference>
<organism evidence="1 2">
    <name type="scientific">Dreissena polymorpha</name>
    <name type="common">Zebra mussel</name>
    <name type="synonym">Mytilus polymorpha</name>
    <dbReference type="NCBI Taxonomy" id="45954"/>
    <lineage>
        <taxon>Eukaryota</taxon>
        <taxon>Metazoa</taxon>
        <taxon>Spiralia</taxon>
        <taxon>Lophotrochozoa</taxon>
        <taxon>Mollusca</taxon>
        <taxon>Bivalvia</taxon>
        <taxon>Autobranchia</taxon>
        <taxon>Heteroconchia</taxon>
        <taxon>Euheterodonta</taxon>
        <taxon>Imparidentia</taxon>
        <taxon>Neoheterodontei</taxon>
        <taxon>Myida</taxon>
        <taxon>Dreissenoidea</taxon>
        <taxon>Dreissenidae</taxon>
        <taxon>Dreissena</taxon>
    </lineage>
</organism>
<dbReference type="Proteomes" id="UP000828390">
    <property type="component" value="Unassembled WGS sequence"/>
</dbReference>
<comment type="caution">
    <text evidence="1">The sequence shown here is derived from an EMBL/GenBank/DDBJ whole genome shotgun (WGS) entry which is preliminary data.</text>
</comment>
<evidence type="ECO:0000313" key="1">
    <source>
        <dbReference type="EMBL" id="KAH3831161.1"/>
    </source>
</evidence>
<reference evidence="1" key="2">
    <citation type="submission" date="2020-11" db="EMBL/GenBank/DDBJ databases">
        <authorList>
            <person name="McCartney M.A."/>
            <person name="Auch B."/>
            <person name="Kono T."/>
            <person name="Mallez S."/>
            <person name="Becker A."/>
            <person name="Gohl D.M."/>
            <person name="Silverstein K.A.T."/>
            <person name="Koren S."/>
            <person name="Bechman K.B."/>
            <person name="Herman A."/>
            <person name="Abrahante J.E."/>
            <person name="Garbe J."/>
        </authorList>
    </citation>
    <scope>NUCLEOTIDE SEQUENCE</scope>
    <source>
        <strain evidence="1">Duluth1</strain>
        <tissue evidence="1">Whole animal</tissue>
    </source>
</reference>